<evidence type="ECO:0000256" key="2">
    <source>
        <dbReference type="ARBA" id="ARBA00010907"/>
    </source>
</evidence>
<dbReference type="PROSITE" id="PS50166">
    <property type="entry name" value="IMPORTIN_B_NT"/>
    <property type="match status" value="1"/>
</dbReference>
<dbReference type="GO" id="GO:0005737">
    <property type="term" value="C:cytoplasm"/>
    <property type="evidence" value="ECO:0007669"/>
    <property type="project" value="UniProtKB-SubCell"/>
</dbReference>
<comment type="similarity">
    <text evidence="2">Belongs to the importin beta family. Importin beta-1 subfamily.</text>
</comment>
<keyword evidence="5" id="KW-0677">Repeat</keyword>
<dbReference type="InterPro" id="IPR011989">
    <property type="entry name" value="ARM-like"/>
</dbReference>
<evidence type="ECO:0000313" key="9">
    <source>
        <dbReference type="Proteomes" id="UP000186922"/>
    </source>
</evidence>
<dbReference type="Pfam" id="PF13513">
    <property type="entry name" value="HEAT_EZ"/>
    <property type="match status" value="1"/>
</dbReference>
<dbReference type="InterPro" id="IPR016024">
    <property type="entry name" value="ARM-type_fold"/>
</dbReference>
<evidence type="ECO:0000313" key="8">
    <source>
        <dbReference type="EMBL" id="GAU97683.1"/>
    </source>
</evidence>
<dbReference type="GO" id="GO:0006606">
    <property type="term" value="P:protein import into nucleus"/>
    <property type="evidence" value="ECO:0007669"/>
    <property type="project" value="InterPro"/>
</dbReference>
<keyword evidence="6" id="KW-0653">Protein transport</keyword>
<dbReference type="OrthoDB" id="10263328at2759"/>
<protein>
    <recommendedName>
        <fullName evidence="7">Importin N-terminal domain-containing protein</fullName>
    </recommendedName>
</protein>
<keyword evidence="4" id="KW-0963">Cytoplasm</keyword>
<accession>A0A1D1VFL1</accession>
<dbReference type="Gene3D" id="1.25.10.10">
    <property type="entry name" value="Leucine-rich Repeat Variant"/>
    <property type="match status" value="1"/>
</dbReference>
<name>A0A1D1VFL1_RAMVA</name>
<dbReference type="AlphaFoldDB" id="A0A1D1VFL1"/>
<dbReference type="FunFam" id="1.25.10.10:FF:000027">
    <property type="entry name" value="Importin subunit beta-1"/>
    <property type="match status" value="1"/>
</dbReference>
<comment type="caution">
    <text evidence="8">The sequence shown here is derived from an EMBL/GenBank/DDBJ whole genome shotgun (WGS) entry which is preliminary data.</text>
</comment>
<evidence type="ECO:0000259" key="7">
    <source>
        <dbReference type="PROSITE" id="PS50166"/>
    </source>
</evidence>
<dbReference type="InterPro" id="IPR058584">
    <property type="entry name" value="IMB1_TNPO1-like_TPR"/>
</dbReference>
<dbReference type="GO" id="GO:0031267">
    <property type="term" value="F:small GTPase binding"/>
    <property type="evidence" value="ECO:0007669"/>
    <property type="project" value="InterPro"/>
</dbReference>
<evidence type="ECO:0000256" key="3">
    <source>
        <dbReference type="ARBA" id="ARBA00022448"/>
    </source>
</evidence>
<dbReference type="Pfam" id="PF03810">
    <property type="entry name" value="IBN_N"/>
    <property type="match status" value="1"/>
</dbReference>
<evidence type="ECO:0000256" key="6">
    <source>
        <dbReference type="ARBA" id="ARBA00022927"/>
    </source>
</evidence>
<dbReference type="STRING" id="947166.A0A1D1VFL1"/>
<sequence length="881" mass="97666">MDLRATVENLLAPDSAVQKEAELALNAFLERDFENSVVRLSELVKDKDGNQILRQSAALALKNAVSSKDAAMKQQKQETWMRVTVPARGYVKQNILEALQTDNALLGRSVAQCVAYIALCEIVRGEWQDLIQQLTSYVGAPNAGNVFRQSCLEAIGYICEEVSFQAVAAHSNAILTAIVCGMRKDEPVNEIRLAATTALYNSIDFFRGNFEKEDERNYIMTVVCEATQATDTRLRIMALQCIVKIVQFYYDHMQPYMAKALFPISNQAMMSDVSEIILQGVEFWSTVCDTEINLNYEEAEAKDEGLIPAHKSFKFVAEYLTYVTPCLLQLLARQPDQDEGDDWVPSKAASVCLMLVAQCVQDDVVNNVLPFVAANIANADWHMRDAACVAFGSILEGPEPAKLKGMVDQAYDLILAMMQDESIAVRDSAAWVVQRICQLVREAVLVEARFQNTVIMLRRNLAGPPRVAANVCWALGSLAQASYEVAQQQNQTNSIPNTFALTAVFSDLVDQLFITAFRPESAQSNLRTAAFGAISDLVSHSPNDCYPTVQKTTVQVLGQLNGILEKEATLSSNDRYQYGDYCQHLLGVLQTTLRRLVIDDLTQIAEPVVRACYQILELHRLGKSFQAEPEALLCLQAILELMPQGFFKYLEGLNPHIHLGLTCYSEHSIVNGSLSLVGELCRSYEQKIVPFVPDYIDRVVRLIAQVNDPSGLVKPRAIQTLGDIALALGNSFHNYVVMSFECLRSVAVPQDHDVWLTILDGILDACVGIINGLKGDGFADQTKTVIRAYVQFIMSLIAHVANEGASVPDSTISNSATLIGEFCEMFKSDIFALVDREDFYALLNRGKKAHNEKTKTFCTWALKEIKKIKPGATIRNPAATR</sequence>
<organism evidence="8 9">
    <name type="scientific">Ramazzottius varieornatus</name>
    <name type="common">Water bear</name>
    <name type="synonym">Tardigrade</name>
    <dbReference type="NCBI Taxonomy" id="947166"/>
    <lineage>
        <taxon>Eukaryota</taxon>
        <taxon>Metazoa</taxon>
        <taxon>Ecdysozoa</taxon>
        <taxon>Tardigrada</taxon>
        <taxon>Eutardigrada</taxon>
        <taxon>Parachela</taxon>
        <taxon>Hypsibioidea</taxon>
        <taxon>Ramazzottiidae</taxon>
        <taxon>Ramazzottius</taxon>
    </lineage>
</organism>
<dbReference type="PANTHER" id="PTHR10527">
    <property type="entry name" value="IMPORTIN BETA"/>
    <property type="match status" value="1"/>
</dbReference>
<proteinExistence type="inferred from homology"/>
<dbReference type="Proteomes" id="UP000186922">
    <property type="component" value="Unassembled WGS sequence"/>
</dbReference>
<reference evidence="8 9" key="1">
    <citation type="journal article" date="2016" name="Nat. Commun.">
        <title>Extremotolerant tardigrade genome and improved radiotolerance of human cultured cells by tardigrade-unique protein.</title>
        <authorList>
            <person name="Hashimoto T."/>
            <person name="Horikawa D.D."/>
            <person name="Saito Y."/>
            <person name="Kuwahara H."/>
            <person name="Kozuka-Hata H."/>
            <person name="Shin-I T."/>
            <person name="Minakuchi Y."/>
            <person name="Ohishi K."/>
            <person name="Motoyama A."/>
            <person name="Aizu T."/>
            <person name="Enomoto A."/>
            <person name="Kondo K."/>
            <person name="Tanaka S."/>
            <person name="Hara Y."/>
            <person name="Koshikawa S."/>
            <person name="Sagara H."/>
            <person name="Miura T."/>
            <person name="Yokobori S."/>
            <person name="Miyagawa K."/>
            <person name="Suzuki Y."/>
            <person name="Kubo T."/>
            <person name="Oyama M."/>
            <person name="Kohara Y."/>
            <person name="Fujiyama A."/>
            <person name="Arakawa K."/>
            <person name="Katayama T."/>
            <person name="Toyoda A."/>
            <person name="Kunieda T."/>
        </authorList>
    </citation>
    <scope>NUCLEOTIDE SEQUENCE [LARGE SCALE GENOMIC DNA]</scope>
    <source>
        <strain evidence="8 9">YOKOZUNA-1</strain>
    </source>
</reference>
<dbReference type="InterPro" id="IPR040122">
    <property type="entry name" value="Importin_beta"/>
</dbReference>
<evidence type="ECO:0000256" key="1">
    <source>
        <dbReference type="ARBA" id="ARBA00004496"/>
    </source>
</evidence>
<dbReference type="SMART" id="SM00913">
    <property type="entry name" value="IBN_N"/>
    <property type="match status" value="1"/>
</dbReference>
<dbReference type="SUPFAM" id="SSF48371">
    <property type="entry name" value="ARM repeat"/>
    <property type="match status" value="1"/>
</dbReference>
<evidence type="ECO:0000256" key="4">
    <source>
        <dbReference type="ARBA" id="ARBA00022490"/>
    </source>
</evidence>
<dbReference type="Pfam" id="PF25574">
    <property type="entry name" value="TPR_IMB1"/>
    <property type="match status" value="1"/>
</dbReference>
<feature type="domain" description="Importin N-terminal" evidence="7">
    <location>
        <begin position="21"/>
        <end position="101"/>
    </location>
</feature>
<dbReference type="InterPro" id="IPR001494">
    <property type="entry name" value="Importin-beta_N"/>
</dbReference>
<gene>
    <name evidence="8" type="primary">RvY_08936-1</name>
    <name evidence="8" type="synonym">RvY_08936.1</name>
    <name evidence="8" type="ORF">RvY_08936</name>
</gene>
<comment type="subcellular location">
    <subcellularLocation>
        <location evidence="1">Cytoplasm</location>
    </subcellularLocation>
</comment>
<keyword evidence="9" id="KW-1185">Reference proteome</keyword>
<dbReference type="EMBL" id="BDGG01000004">
    <property type="protein sequence ID" value="GAU97683.1"/>
    <property type="molecule type" value="Genomic_DNA"/>
</dbReference>
<keyword evidence="3" id="KW-0813">Transport</keyword>
<evidence type="ECO:0000256" key="5">
    <source>
        <dbReference type="ARBA" id="ARBA00022737"/>
    </source>
</evidence>